<proteinExistence type="predicted"/>
<name>A0ABU1HPD6_9MICO</name>
<dbReference type="RefSeq" id="WP_042540768.1">
    <property type="nucleotide sequence ID" value="NZ_JAVIZQ010000001.1"/>
</dbReference>
<evidence type="ECO:0000313" key="2">
    <source>
        <dbReference type="EMBL" id="MDR6141906.1"/>
    </source>
</evidence>
<organism evidence="2 3">
    <name type="scientific">Microbacterium foliorum</name>
    <dbReference type="NCBI Taxonomy" id="104336"/>
    <lineage>
        <taxon>Bacteria</taxon>
        <taxon>Bacillati</taxon>
        <taxon>Actinomycetota</taxon>
        <taxon>Actinomycetes</taxon>
        <taxon>Micrococcales</taxon>
        <taxon>Microbacteriaceae</taxon>
        <taxon>Microbacterium</taxon>
    </lineage>
</organism>
<feature type="chain" id="PRO_5045960298" description="Peptidase inhibitor family I36" evidence="1">
    <location>
        <begin position="23"/>
        <end position="133"/>
    </location>
</feature>
<comment type="caution">
    <text evidence="2">The sequence shown here is derived from an EMBL/GenBank/DDBJ whole genome shotgun (WGS) entry which is preliminary data.</text>
</comment>
<dbReference type="Proteomes" id="UP001249291">
    <property type="component" value="Unassembled WGS sequence"/>
</dbReference>
<dbReference type="EMBL" id="JAVIZQ010000001">
    <property type="protein sequence ID" value="MDR6141906.1"/>
    <property type="molecule type" value="Genomic_DNA"/>
</dbReference>
<feature type="signal peptide" evidence="1">
    <location>
        <begin position="1"/>
        <end position="22"/>
    </location>
</feature>
<evidence type="ECO:0000313" key="3">
    <source>
        <dbReference type="Proteomes" id="UP001249291"/>
    </source>
</evidence>
<evidence type="ECO:0008006" key="4">
    <source>
        <dbReference type="Google" id="ProtNLM"/>
    </source>
</evidence>
<protein>
    <recommendedName>
        <fullName evidence="4">Peptidase inhibitor family I36</fullName>
    </recommendedName>
</protein>
<sequence>MTFIALAAPLVALFGFAAPASAAPSYCSLGRACVWDDPDFNTNGSYAGVLWFEYYVTPMSNYNYAGTSVTAGNTADSWFNNGRYSVACFYDTATNGYGGSSVCLNTNQGDGNIENSAGIVQGLAWDPNAAKFI</sequence>
<keyword evidence="3" id="KW-1185">Reference proteome</keyword>
<accession>A0ABU1HPD6</accession>
<keyword evidence="1" id="KW-0732">Signal</keyword>
<evidence type="ECO:0000256" key="1">
    <source>
        <dbReference type="SAM" id="SignalP"/>
    </source>
</evidence>
<reference evidence="2 3" key="1">
    <citation type="submission" date="2023-08" db="EMBL/GenBank/DDBJ databases">
        <title>Functional and genomic diversity of the sorghum phyllosphere microbiome.</title>
        <authorList>
            <person name="Shade A."/>
        </authorList>
    </citation>
    <scope>NUCLEOTIDE SEQUENCE [LARGE SCALE GENOMIC DNA]</scope>
    <source>
        <strain evidence="2 3">SORGH_AS_0445</strain>
    </source>
</reference>
<gene>
    <name evidence="2" type="ORF">QE375_001460</name>
</gene>